<dbReference type="InterPro" id="IPR057882">
    <property type="entry name" value="ENGase_C"/>
</dbReference>
<dbReference type="GO" id="GO:0005829">
    <property type="term" value="C:cytosol"/>
    <property type="evidence" value="ECO:0007669"/>
    <property type="project" value="UniProtKB-SubCell"/>
</dbReference>
<keyword evidence="6" id="KW-0326">Glycosidase</keyword>
<evidence type="ECO:0000256" key="9">
    <source>
        <dbReference type="SAM" id="MobiDB-lite"/>
    </source>
</evidence>
<comment type="function">
    <text evidence="8">Endoglycosidase that releases N-glycans from glycoproteins by cleaving the beta-1,4-glycosidic bond in the N,N'-diacetylchitobiose core. Involved in the production of high-mannose type N-glycans during plant development and fruit maturation.</text>
</comment>
<keyword evidence="4" id="KW-0963">Cytoplasm</keyword>
<dbReference type="EMBL" id="RXIC02000021">
    <property type="protein sequence ID" value="KAB1217663.1"/>
    <property type="molecule type" value="Genomic_DNA"/>
</dbReference>
<name>A0A6A1VY61_9ROSI</name>
<evidence type="ECO:0000256" key="5">
    <source>
        <dbReference type="ARBA" id="ARBA00022801"/>
    </source>
</evidence>
<evidence type="ECO:0000256" key="2">
    <source>
        <dbReference type="ARBA" id="ARBA00007849"/>
    </source>
</evidence>
<organism evidence="12 13">
    <name type="scientific">Morella rubra</name>
    <name type="common">Chinese bayberry</name>
    <dbReference type="NCBI Taxonomy" id="262757"/>
    <lineage>
        <taxon>Eukaryota</taxon>
        <taxon>Viridiplantae</taxon>
        <taxon>Streptophyta</taxon>
        <taxon>Embryophyta</taxon>
        <taxon>Tracheophyta</taxon>
        <taxon>Spermatophyta</taxon>
        <taxon>Magnoliopsida</taxon>
        <taxon>eudicotyledons</taxon>
        <taxon>Gunneridae</taxon>
        <taxon>Pentapetalae</taxon>
        <taxon>rosids</taxon>
        <taxon>fabids</taxon>
        <taxon>Fagales</taxon>
        <taxon>Myricaceae</taxon>
        <taxon>Morella</taxon>
    </lineage>
</organism>
<proteinExistence type="inferred from homology"/>
<dbReference type="GO" id="GO:0006491">
    <property type="term" value="P:N-glycan processing"/>
    <property type="evidence" value="ECO:0007669"/>
    <property type="project" value="UniProtKB-ARBA"/>
</dbReference>
<dbReference type="CDD" id="cd06547">
    <property type="entry name" value="GH85_ENGase"/>
    <property type="match status" value="1"/>
</dbReference>
<comment type="catalytic activity">
    <reaction evidence="7">
        <text>an N(4)-(oligosaccharide-(1-&gt;3)-[oligosaccharide-(1-&gt;6)]-beta-D-Man-(1-&gt;4)-beta-D-GlcNAc-(1-&gt;4)-alpha-D-GlcNAc)-L-asparaginyl-[protein] + H2O = an oligosaccharide-(1-&gt;3)-[oligosaccharide-(1-&gt;6)]-beta-D-Man-(1-&gt;4)-D-GlcNAc + N(4)-(N-acetyl-beta-D-glucosaminyl)-L-asparaginyl-[protein]</text>
        <dbReference type="Rhea" id="RHEA:73067"/>
        <dbReference type="Rhea" id="RHEA-COMP:12603"/>
        <dbReference type="Rhea" id="RHEA-COMP:18176"/>
        <dbReference type="ChEBI" id="CHEBI:15377"/>
        <dbReference type="ChEBI" id="CHEBI:132248"/>
        <dbReference type="ChEBI" id="CHEBI:192714"/>
        <dbReference type="ChEBI" id="CHEBI:192715"/>
        <dbReference type="EC" id="3.2.1.96"/>
    </reaction>
</comment>
<evidence type="ECO:0000259" key="11">
    <source>
        <dbReference type="Pfam" id="PF25529"/>
    </source>
</evidence>
<dbReference type="Proteomes" id="UP000516437">
    <property type="component" value="Chromosome 3"/>
</dbReference>
<gene>
    <name evidence="12" type="ORF">CJ030_MR3G012236</name>
</gene>
<dbReference type="InterPro" id="IPR005201">
    <property type="entry name" value="TIM_ENGase"/>
</dbReference>
<keyword evidence="5" id="KW-0378">Hydrolase</keyword>
<evidence type="ECO:0000313" key="13">
    <source>
        <dbReference type="Proteomes" id="UP000516437"/>
    </source>
</evidence>
<evidence type="ECO:0000256" key="8">
    <source>
        <dbReference type="ARBA" id="ARBA00060018"/>
    </source>
</evidence>
<dbReference type="Pfam" id="PF25529">
    <property type="entry name" value="Ig_ENGASE1_C"/>
    <property type="match status" value="1"/>
</dbReference>
<dbReference type="FunFam" id="3.20.20.80:FF:000043">
    <property type="entry name" value="cytosolic endo-beta-N-acetylglucosaminidase"/>
    <property type="match status" value="1"/>
</dbReference>
<dbReference type="PANTHER" id="PTHR13246">
    <property type="entry name" value="ENDO BETA N-ACETYLGLUCOSAMINIDASE"/>
    <property type="match status" value="1"/>
</dbReference>
<feature type="region of interest" description="Disordered" evidence="9">
    <location>
        <begin position="1"/>
        <end position="29"/>
    </location>
</feature>
<evidence type="ECO:0000256" key="1">
    <source>
        <dbReference type="ARBA" id="ARBA00004514"/>
    </source>
</evidence>
<dbReference type="OrthoDB" id="284473at2759"/>
<evidence type="ECO:0000256" key="7">
    <source>
        <dbReference type="ARBA" id="ARBA00034414"/>
    </source>
</evidence>
<reference evidence="12 13" key="1">
    <citation type="journal article" date="2019" name="Plant Biotechnol. J.">
        <title>The red bayberry genome and genetic basis of sex determination.</title>
        <authorList>
            <person name="Jia H.M."/>
            <person name="Jia H.J."/>
            <person name="Cai Q.L."/>
            <person name="Wang Y."/>
            <person name="Zhao H.B."/>
            <person name="Yang W.F."/>
            <person name="Wang G.Y."/>
            <person name="Li Y.H."/>
            <person name="Zhan D.L."/>
            <person name="Shen Y.T."/>
            <person name="Niu Q.F."/>
            <person name="Chang L."/>
            <person name="Qiu J."/>
            <person name="Zhao L."/>
            <person name="Xie H.B."/>
            <person name="Fu W.Y."/>
            <person name="Jin J."/>
            <person name="Li X.W."/>
            <person name="Jiao Y."/>
            <person name="Zhou C.C."/>
            <person name="Tu T."/>
            <person name="Chai C.Y."/>
            <person name="Gao J.L."/>
            <person name="Fan L.J."/>
            <person name="van de Weg E."/>
            <person name="Wang J.Y."/>
            <person name="Gao Z.S."/>
        </authorList>
    </citation>
    <scope>NUCLEOTIDE SEQUENCE [LARGE SCALE GENOMIC DNA]</scope>
    <source>
        <tissue evidence="12">Leaves</tissue>
    </source>
</reference>
<dbReference type="EC" id="3.2.1.96" evidence="3"/>
<feature type="domain" description="Cytosolic endo-beta-N-acetylglucosaminidase TIM barrel" evidence="10">
    <location>
        <begin position="85"/>
        <end position="356"/>
    </location>
</feature>
<dbReference type="InterPro" id="IPR032979">
    <property type="entry name" value="ENGase"/>
</dbReference>
<evidence type="ECO:0000256" key="6">
    <source>
        <dbReference type="ARBA" id="ARBA00023295"/>
    </source>
</evidence>
<evidence type="ECO:0000313" key="12">
    <source>
        <dbReference type="EMBL" id="KAB1217663.1"/>
    </source>
</evidence>
<dbReference type="Gene3D" id="3.20.20.80">
    <property type="entry name" value="Glycosidases"/>
    <property type="match status" value="1"/>
</dbReference>
<dbReference type="GO" id="GO:0033925">
    <property type="term" value="F:mannosyl-glycoprotein endo-beta-N-acetylglucosaminidase activity"/>
    <property type="evidence" value="ECO:0007669"/>
    <property type="project" value="UniProtKB-EC"/>
</dbReference>
<dbReference type="AlphaFoldDB" id="A0A6A1VY61"/>
<accession>A0A6A1VY61</accession>
<evidence type="ECO:0000256" key="4">
    <source>
        <dbReference type="ARBA" id="ARBA00022490"/>
    </source>
</evidence>
<keyword evidence="13" id="KW-1185">Reference proteome</keyword>
<comment type="caution">
    <text evidence="12">The sequence shown here is derived from an EMBL/GenBank/DDBJ whole genome shotgun (WGS) entry which is preliminary data.</text>
</comment>
<feature type="domain" description="Cytosolic endo-beta-N-acetylglucosaminidase C-terminal" evidence="11">
    <location>
        <begin position="575"/>
        <end position="685"/>
    </location>
</feature>
<evidence type="ECO:0000256" key="3">
    <source>
        <dbReference type="ARBA" id="ARBA00012566"/>
    </source>
</evidence>
<dbReference type="PANTHER" id="PTHR13246:SF1">
    <property type="entry name" value="CYTOSOLIC ENDO-BETA-N-ACETYLGLUCOSAMINIDASE"/>
    <property type="match status" value="1"/>
</dbReference>
<dbReference type="Gene3D" id="2.60.120.260">
    <property type="entry name" value="Galactose-binding domain-like"/>
    <property type="match status" value="1"/>
</dbReference>
<comment type="subcellular location">
    <subcellularLocation>
        <location evidence="1">Cytoplasm</location>
        <location evidence="1">Cytosol</location>
    </subcellularLocation>
</comment>
<comment type="similarity">
    <text evidence="2">Belongs to the glycosyl hydrolase 85 family.</text>
</comment>
<sequence>MSRATPEPELQQTSDPENPPPFDPTQPSLPISYPIKTLEELESRSYFKSFHYPFNKASVALQPGSSSSLPNRRRLLVCHDMQGGYGDDKWVQGGTNPGAYSIWHWNLIDVFVYFSHSLVTLPPPCWTNTAHRHGVKVLGTFITEWDEGRVICDRLLSTKESAHLYAERLTELAVALGFDGWLINIEVQLDLGQIANLKDFVNHLNQTMHSSVPGSLVIWYDSVTTRGELHWQDQLNELNKPFFDVCDGIFVNYTWKKNYPRLSVAAAGDRKFDVYMGIDVFGRGTYGGGQWNIGLALDVLKNDNVSAAVFAPGWVYETKQPPNFQTAQTQWWALVEKSWGILRSYPKVLPLYTNFDQVATIETFSVHLRGHGYHFSIDGAEVSAVPWCNISCQGLQPLLEFADNSSPETIRTLVGFKEASYSGGGNIKFEGTLEDNVFFTRRLFNGEMPLGDLPVFFTYSVKSEGDSQLGLILRFSSTMNESMSILLGPWELNQFSSIFSKVITTRRREHPGTASGWVLQEGSIGLTNGDILTEILAVCYRSKPGSNELRPARGPVKYLAILGHLSMKTSPDNPDFPPSSSWLVDGHFIKWTPGSQSSKTLSLKIIWKLKDGTDAAFRNYNIYVKKLAKKVEEVQEYLGTAFVEAFYVSNLPVPSKTSILRFIVQACSADGSSQKLVDCPTFSIDAGDP</sequence>
<evidence type="ECO:0000259" key="10">
    <source>
        <dbReference type="Pfam" id="PF03644"/>
    </source>
</evidence>
<dbReference type="Pfam" id="PF03644">
    <property type="entry name" value="Glyco_hydro_85"/>
    <property type="match status" value="1"/>
</dbReference>
<protein>
    <recommendedName>
        <fullName evidence="3">mannosyl-glycoprotein endo-beta-N-acetylglucosaminidase</fullName>
        <ecNumber evidence="3">3.2.1.96</ecNumber>
    </recommendedName>
</protein>